<evidence type="ECO:0000256" key="2">
    <source>
        <dbReference type="ARBA" id="ARBA00022737"/>
    </source>
</evidence>
<reference evidence="6" key="1">
    <citation type="journal article" date="2005" name="Nature">
        <title>The map-based sequence of the rice genome.</title>
        <authorList>
            <consortium name="International rice genome sequencing project (IRGSP)"/>
            <person name="Matsumoto T."/>
            <person name="Wu J."/>
            <person name="Kanamori H."/>
            <person name="Katayose Y."/>
            <person name="Fujisawa M."/>
            <person name="Namiki N."/>
            <person name="Mizuno H."/>
            <person name="Yamamoto K."/>
            <person name="Antonio B.A."/>
            <person name="Baba T."/>
            <person name="Sakata K."/>
            <person name="Nagamura Y."/>
            <person name="Aoki H."/>
            <person name="Arikawa K."/>
            <person name="Arita K."/>
            <person name="Bito T."/>
            <person name="Chiden Y."/>
            <person name="Fujitsuka N."/>
            <person name="Fukunaka R."/>
            <person name="Hamada M."/>
            <person name="Harada C."/>
            <person name="Hayashi A."/>
            <person name="Hijishita S."/>
            <person name="Honda M."/>
            <person name="Hosokawa S."/>
            <person name="Ichikawa Y."/>
            <person name="Idonuma A."/>
            <person name="Iijima M."/>
            <person name="Ikeda M."/>
            <person name="Ikeno M."/>
            <person name="Ito K."/>
            <person name="Ito S."/>
            <person name="Ito T."/>
            <person name="Ito Y."/>
            <person name="Ito Y."/>
            <person name="Iwabuchi A."/>
            <person name="Kamiya K."/>
            <person name="Karasawa W."/>
            <person name="Kurita K."/>
            <person name="Katagiri S."/>
            <person name="Kikuta A."/>
            <person name="Kobayashi H."/>
            <person name="Kobayashi N."/>
            <person name="Machita K."/>
            <person name="Maehara T."/>
            <person name="Masukawa M."/>
            <person name="Mizubayashi T."/>
            <person name="Mukai Y."/>
            <person name="Nagasaki H."/>
            <person name="Nagata Y."/>
            <person name="Naito S."/>
            <person name="Nakashima M."/>
            <person name="Nakama Y."/>
            <person name="Nakamichi Y."/>
            <person name="Nakamura M."/>
            <person name="Meguro A."/>
            <person name="Negishi M."/>
            <person name="Ohta I."/>
            <person name="Ohta T."/>
            <person name="Okamoto M."/>
            <person name="Ono N."/>
            <person name="Saji S."/>
            <person name="Sakaguchi M."/>
            <person name="Sakai K."/>
            <person name="Shibata M."/>
            <person name="Shimokawa T."/>
            <person name="Song J."/>
            <person name="Takazaki Y."/>
            <person name="Terasawa K."/>
            <person name="Tsugane M."/>
            <person name="Tsuji K."/>
            <person name="Ueda S."/>
            <person name="Waki K."/>
            <person name="Yamagata H."/>
            <person name="Yamamoto M."/>
            <person name="Yamamoto S."/>
            <person name="Yamane H."/>
            <person name="Yoshiki S."/>
            <person name="Yoshihara R."/>
            <person name="Yukawa K."/>
            <person name="Zhong H."/>
            <person name="Yano M."/>
            <person name="Yuan Q."/>
            <person name="Ouyang S."/>
            <person name="Liu J."/>
            <person name="Jones K.M."/>
            <person name="Gansberger K."/>
            <person name="Moffat K."/>
            <person name="Hill J."/>
            <person name="Bera J."/>
            <person name="Fadrosh D."/>
            <person name="Jin S."/>
            <person name="Johri S."/>
            <person name="Kim M."/>
            <person name="Overton L."/>
            <person name="Reardon M."/>
            <person name="Tsitrin T."/>
            <person name="Vuong H."/>
            <person name="Weaver B."/>
            <person name="Ciecko A."/>
            <person name="Tallon L."/>
            <person name="Jackson J."/>
            <person name="Pai G."/>
            <person name="Aken S.V."/>
            <person name="Utterback T."/>
            <person name="Reidmuller S."/>
            <person name="Feldblyum T."/>
            <person name="Hsiao J."/>
            <person name="Zismann V."/>
            <person name="Iobst S."/>
            <person name="de Vazeille A.R."/>
            <person name="Buell C.R."/>
            <person name="Ying K."/>
            <person name="Li Y."/>
            <person name="Lu T."/>
            <person name="Huang Y."/>
            <person name="Zhao Q."/>
            <person name="Feng Q."/>
            <person name="Zhang L."/>
            <person name="Zhu J."/>
            <person name="Weng Q."/>
            <person name="Mu J."/>
            <person name="Lu Y."/>
            <person name="Fan D."/>
            <person name="Liu Y."/>
            <person name="Guan J."/>
            <person name="Zhang Y."/>
            <person name="Yu S."/>
            <person name="Liu X."/>
            <person name="Zhang Y."/>
            <person name="Hong G."/>
            <person name="Han B."/>
            <person name="Choisne N."/>
            <person name="Demange N."/>
            <person name="Orjeda G."/>
            <person name="Samain S."/>
            <person name="Cattolico L."/>
            <person name="Pelletier E."/>
            <person name="Couloux A."/>
            <person name="Segurens B."/>
            <person name="Wincker P."/>
            <person name="D'Hont A."/>
            <person name="Scarpelli C."/>
            <person name="Weissenbach J."/>
            <person name="Salanoubat M."/>
            <person name="Quetier F."/>
            <person name="Yu Y."/>
            <person name="Kim H.R."/>
            <person name="Rambo T."/>
            <person name="Currie J."/>
            <person name="Collura K."/>
            <person name="Luo M."/>
            <person name="Yang T."/>
            <person name="Ammiraju J.S.S."/>
            <person name="Engler F."/>
            <person name="Soderlund C."/>
            <person name="Wing R.A."/>
            <person name="Palmer L.E."/>
            <person name="de la Bastide M."/>
            <person name="Spiegel L."/>
            <person name="Nascimento L."/>
            <person name="Zutavern T."/>
            <person name="O'Shaughnessy A."/>
            <person name="Dike S."/>
            <person name="Dedhia N."/>
            <person name="Preston R."/>
            <person name="Balija V."/>
            <person name="McCombie W.R."/>
            <person name="Chow T."/>
            <person name="Chen H."/>
            <person name="Chung M."/>
            <person name="Chen C."/>
            <person name="Shaw J."/>
            <person name="Wu H."/>
            <person name="Hsiao K."/>
            <person name="Chao Y."/>
            <person name="Chu M."/>
            <person name="Cheng C."/>
            <person name="Hour A."/>
            <person name="Lee P."/>
            <person name="Lin S."/>
            <person name="Lin Y."/>
            <person name="Liou J."/>
            <person name="Liu S."/>
            <person name="Hsing Y."/>
            <person name="Raghuvanshi S."/>
            <person name="Mohanty A."/>
            <person name="Bharti A.K."/>
            <person name="Gaur A."/>
            <person name="Gupta V."/>
            <person name="Kumar D."/>
            <person name="Ravi V."/>
            <person name="Vij S."/>
            <person name="Kapur A."/>
            <person name="Khurana P."/>
            <person name="Khurana P."/>
            <person name="Khurana J.P."/>
            <person name="Tyagi A.K."/>
            <person name="Gaikwad K."/>
            <person name="Singh A."/>
            <person name="Dalal V."/>
            <person name="Srivastava S."/>
            <person name="Dixit A."/>
            <person name="Pal A.K."/>
            <person name="Ghazi I.A."/>
            <person name="Yadav M."/>
            <person name="Pandit A."/>
            <person name="Bhargava A."/>
            <person name="Sureshbabu K."/>
            <person name="Batra K."/>
            <person name="Sharma T.R."/>
            <person name="Mohapatra T."/>
            <person name="Singh N.K."/>
            <person name="Messing J."/>
            <person name="Nelson A.B."/>
            <person name="Fuks G."/>
            <person name="Kavchok S."/>
            <person name="Keizer G."/>
            <person name="Linton E."/>
            <person name="Llaca V."/>
            <person name="Song R."/>
            <person name="Tanyolac B."/>
            <person name="Young S."/>
            <person name="Ho-Il K."/>
            <person name="Hahn J.H."/>
            <person name="Sangsakoo G."/>
            <person name="Vanavichit A."/>
            <person name="de Mattos Luiz.A.T."/>
            <person name="Zimmer P.D."/>
            <person name="Malone G."/>
            <person name="Dellagostin O."/>
            <person name="de Oliveira A.C."/>
            <person name="Bevan M."/>
            <person name="Bancroft I."/>
            <person name="Minx P."/>
            <person name="Cordum H."/>
            <person name="Wilson R."/>
            <person name="Cheng Z."/>
            <person name="Jin W."/>
            <person name="Jiang J."/>
            <person name="Leong S.A."/>
            <person name="Iwama H."/>
            <person name="Gojobori T."/>
            <person name="Itoh T."/>
            <person name="Niimura Y."/>
            <person name="Fujii Y."/>
            <person name="Habara T."/>
            <person name="Sakai H."/>
            <person name="Sato Y."/>
            <person name="Wilson G."/>
            <person name="Kumar K."/>
            <person name="McCouch S."/>
            <person name="Juretic N."/>
            <person name="Hoen D."/>
            <person name="Wright S."/>
            <person name="Bruskiewich R."/>
            <person name="Bureau T."/>
            <person name="Miyao A."/>
            <person name="Hirochika H."/>
            <person name="Nishikawa T."/>
            <person name="Kadowaki K."/>
            <person name="Sugiura M."/>
            <person name="Burr B."/>
            <person name="Sasaki T."/>
        </authorList>
    </citation>
    <scope>NUCLEOTIDE SEQUENCE [LARGE SCALE GENOMIC DNA]</scope>
    <source>
        <strain evidence="6">cv. Nipponbare</strain>
    </source>
</reference>
<dbReference type="Proteomes" id="UP000000763">
    <property type="component" value="Chromosome 7"/>
</dbReference>
<dbReference type="InterPro" id="IPR002219">
    <property type="entry name" value="PKC_DAG/PE"/>
</dbReference>
<dbReference type="PANTHER" id="PTHR47841:SF16">
    <property type="entry name" value="DC1 DOMAIN-CONTAINING PROTEIN"/>
    <property type="match status" value="1"/>
</dbReference>
<evidence type="ECO:0000256" key="3">
    <source>
        <dbReference type="ARBA" id="ARBA00022833"/>
    </source>
</evidence>
<protein>
    <recommendedName>
        <fullName evidence="4">Phorbol-ester/DAG-type domain-containing protein</fullName>
    </recommendedName>
</protein>
<dbReference type="SUPFAM" id="SSF57889">
    <property type="entry name" value="Cysteine-rich domain"/>
    <property type="match status" value="1"/>
</dbReference>
<proteinExistence type="predicted"/>
<dbReference type="PANTHER" id="PTHR47841">
    <property type="entry name" value="DIACYLGLYCEROL KINASE THETA-LIKE-RELATED"/>
    <property type="match status" value="1"/>
</dbReference>
<dbReference type="InterPro" id="IPR004146">
    <property type="entry name" value="DC1"/>
</dbReference>
<name>Q6YTW0_ORYSJ</name>
<dbReference type="AlphaFoldDB" id="Q6YTW0"/>
<dbReference type="Pfam" id="PF03107">
    <property type="entry name" value="C1_2"/>
    <property type="match status" value="2"/>
</dbReference>
<feature type="domain" description="Phorbol-ester/DAG-type" evidence="4">
    <location>
        <begin position="77"/>
        <end position="126"/>
    </location>
</feature>
<keyword evidence="3" id="KW-0862">Zinc</keyword>
<dbReference type="EMBL" id="AP005895">
    <property type="protein sequence ID" value="BAC84657.1"/>
    <property type="molecule type" value="Genomic_DNA"/>
</dbReference>
<accession>Q6YTW0</accession>
<organism evidence="5 6">
    <name type="scientific">Oryza sativa subsp. japonica</name>
    <name type="common">Rice</name>
    <dbReference type="NCBI Taxonomy" id="39947"/>
    <lineage>
        <taxon>Eukaryota</taxon>
        <taxon>Viridiplantae</taxon>
        <taxon>Streptophyta</taxon>
        <taxon>Embryophyta</taxon>
        <taxon>Tracheophyta</taxon>
        <taxon>Spermatophyta</taxon>
        <taxon>Magnoliopsida</taxon>
        <taxon>Liliopsida</taxon>
        <taxon>Poales</taxon>
        <taxon>Poaceae</taxon>
        <taxon>BOP clade</taxon>
        <taxon>Oryzoideae</taxon>
        <taxon>Oryzeae</taxon>
        <taxon>Oryzinae</taxon>
        <taxon>Oryza</taxon>
        <taxon>Oryza sativa</taxon>
    </lineage>
</organism>
<evidence type="ECO:0000313" key="5">
    <source>
        <dbReference type="EMBL" id="BAC84657.1"/>
    </source>
</evidence>
<keyword evidence="1" id="KW-0479">Metal-binding</keyword>
<evidence type="ECO:0000256" key="1">
    <source>
        <dbReference type="ARBA" id="ARBA00022723"/>
    </source>
</evidence>
<evidence type="ECO:0000259" key="4">
    <source>
        <dbReference type="PROSITE" id="PS50081"/>
    </source>
</evidence>
<sequence length="291" mass="31139">MASARYTTWLHPEHSLTRRVYGGKRGAAGVCNVCDRTISGGSYGYRCGGGAACGGFDVHEACLTLPKRVKLGRRHRDHELTLSVLTASRRCVACRETSDAGRCMYRCVECDVDVHPRCTPLLMEAGGASGRRWPQHGWKRRAAKRVAKVALNCVLEVKHQTHTTDADVGQTARSSLPKAATAQPRATSAAAAALGRIHAAATAADHRILATAAAADRIRAAAAAADHLRATASAADRFQAAAVAANWIRATTVIFGRIRVAIAEFGYIRNAAAVSNLHTTPTRRKNRKNPT</sequence>
<dbReference type="GO" id="GO:0046872">
    <property type="term" value="F:metal ion binding"/>
    <property type="evidence" value="ECO:0007669"/>
    <property type="project" value="UniProtKB-KW"/>
</dbReference>
<dbReference type="InterPro" id="IPR046349">
    <property type="entry name" value="C1-like_sf"/>
</dbReference>
<reference evidence="6" key="2">
    <citation type="journal article" date="2008" name="Nucleic Acids Res.">
        <title>The rice annotation project database (RAP-DB): 2008 update.</title>
        <authorList>
            <consortium name="The rice annotation project (RAP)"/>
        </authorList>
    </citation>
    <scope>GENOME REANNOTATION</scope>
    <source>
        <strain evidence="6">cv. Nipponbare</strain>
    </source>
</reference>
<dbReference type="PROSITE" id="PS50081">
    <property type="entry name" value="ZF_DAG_PE_2"/>
    <property type="match status" value="1"/>
</dbReference>
<gene>
    <name evidence="5" type="primary">OSJNBb0018L13.37</name>
</gene>
<keyword evidence="2" id="KW-0677">Repeat</keyword>
<evidence type="ECO:0000313" key="6">
    <source>
        <dbReference type="Proteomes" id="UP000000763"/>
    </source>
</evidence>
<dbReference type="Gene3D" id="3.30.60.20">
    <property type="match status" value="1"/>
</dbReference>